<dbReference type="Proteomes" id="UP000694890">
    <property type="component" value="Linkage group LG13"/>
</dbReference>
<dbReference type="SUPFAM" id="SSF48619">
    <property type="entry name" value="Phospholipase A2, PLA2"/>
    <property type="match status" value="2"/>
</dbReference>
<evidence type="ECO:0000256" key="2">
    <source>
        <dbReference type="ARBA" id="ARBA00004613"/>
    </source>
</evidence>
<evidence type="ECO:0000259" key="12">
    <source>
        <dbReference type="SMART" id="SM00085"/>
    </source>
</evidence>
<dbReference type="InterPro" id="IPR036444">
    <property type="entry name" value="PLipase_A2_dom_sf"/>
</dbReference>
<feature type="compositionally biased region" description="Polar residues" evidence="10">
    <location>
        <begin position="347"/>
        <end position="357"/>
    </location>
</feature>
<keyword evidence="11" id="KW-0732">Signal</keyword>
<feature type="compositionally biased region" description="Basic and acidic residues" evidence="10">
    <location>
        <begin position="301"/>
        <end position="319"/>
    </location>
</feature>
<evidence type="ECO:0000256" key="9">
    <source>
        <dbReference type="ARBA" id="ARBA00023157"/>
    </source>
</evidence>
<accession>A0A4W6G4H9</accession>
<feature type="chain" id="PRO_5044614015" description="phospholipase A2" evidence="11">
    <location>
        <begin position="21"/>
        <end position="725"/>
    </location>
</feature>
<dbReference type="SMART" id="SM00085">
    <property type="entry name" value="PA2c"/>
    <property type="match status" value="1"/>
</dbReference>
<evidence type="ECO:0000313" key="14">
    <source>
        <dbReference type="Proteomes" id="UP000314980"/>
    </source>
</evidence>
<evidence type="ECO:0000256" key="3">
    <source>
        <dbReference type="ARBA" id="ARBA00013278"/>
    </source>
</evidence>
<dbReference type="GeneID" id="108878019"/>
<evidence type="ECO:0000256" key="11">
    <source>
        <dbReference type="SAM" id="SignalP"/>
    </source>
</evidence>
<dbReference type="AlphaFoldDB" id="A0A4W6G4H9"/>
<dbReference type="GO" id="GO:0004623">
    <property type="term" value="F:phospholipase A2 activity"/>
    <property type="evidence" value="ECO:0007669"/>
    <property type="project" value="UniProtKB-EC"/>
</dbReference>
<feature type="region of interest" description="Disordered" evidence="10">
    <location>
        <begin position="271"/>
        <end position="398"/>
    </location>
</feature>
<keyword evidence="9" id="KW-1015">Disulfide bond</keyword>
<feature type="compositionally biased region" description="Polar residues" evidence="10">
    <location>
        <begin position="271"/>
        <end position="283"/>
    </location>
</feature>
<evidence type="ECO:0000313" key="13">
    <source>
        <dbReference type="Ensembl" id="ENSLCAP00010058475.1"/>
    </source>
</evidence>
<dbReference type="FunFam" id="1.20.90.10:FF:000002">
    <property type="entry name" value="Phospholipase A2 group III"/>
    <property type="match status" value="1"/>
</dbReference>
<evidence type="ECO:0000256" key="5">
    <source>
        <dbReference type="ARBA" id="ARBA00022723"/>
    </source>
</evidence>
<evidence type="ECO:0000256" key="10">
    <source>
        <dbReference type="SAM" id="MobiDB-lite"/>
    </source>
</evidence>
<feature type="compositionally biased region" description="Basic and acidic residues" evidence="10">
    <location>
        <begin position="534"/>
        <end position="550"/>
    </location>
</feature>
<sequence>MLIRLLQVFFALSSLILSKAQDVMGSGHSCFRASPAGDGQTRVTFLREDAAGARSLYLTLWSEDMRLVTCEVNGNPLATERYRTLCDRSGAQGREITQRFNISGVLAAPDAPCAPVSSSAFTRPEGRTRRKRAWILPGTLWCGRGSGAVKYEQLGMFEDTDRCCREHDHCSHIIPAFTVNYGVFNRNFYAVSHCDCDQRFRQCLLEVNDTISSMVGYSFFNILQIPCFELKRQRQCTEMYWWGMCKVAKEAPYAIFQTPLPYTNSNVTSKYGDNTDSNKLTSSEGHHVTKRPTISPLRKSPKSERRCGSRDPPRGDTFFRKRTKGKRCKTHKKLSTVAPSLMPPVSSVHSTTPQMNTGRLKASKSRAMKSNKKGIGKKKSTRRGLSPNPTQRSQIPPQVPANSYLQALSTAQSSSPLTQRKKPQSNLATAITAMTKTIKSHNKVPKRSRCCGSRMPVKGDAFWTHCKSCLEQETMSHMTTVTAAATTNRPSIKVTKGRLKKTTKTSKQDTLKILGNTATFATPIAVKIKTTASLHKDAKPQKRTDSHLLENDTNQEPRGNTIAQSTHADGGSKQNKALHNMTDNQLLCGGLKHLDECKYQIPPLEKKYNLHNMESKTAYHCNCTSRLAGQIKSFKKPSILSTLLMDFVSQYCFKLPMEKKCQRRKSCSGGFIKASDLLRALKKIEEKDSAGVQNSGSDRRRGNPVRLYKRCLRLEREADVMAQLT</sequence>
<dbReference type="PANTHER" id="PTHR12253">
    <property type="entry name" value="RH14732P"/>
    <property type="match status" value="1"/>
</dbReference>
<organism evidence="13 14">
    <name type="scientific">Lates calcarifer</name>
    <name type="common">Barramundi</name>
    <name type="synonym">Holocentrus calcarifer</name>
    <dbReference type="NCBI Taxonomy" id="8187"/>
    <lineage>
        <taxon>Eukaryota</taxon>
        <taxon>Metazoa</taxon>
        <taxon>Chordata</taxon>
        <taxon>Craniata</taxon>
        <taxon>Vertebrata</taxon>
        <taxon>Euteleostomi</taxon>
        <taxon>Actinopterygii</taxon>
        <taxon>Neopterygii</taxon>
        <taxon>Teleostei</taxon>
        <taxon>Neoteleostei</taxon>
        <taxon>Acanthomorphata</taxon>
        <taxon>Carangaria</taxon>
        <taxon>Carangaria incertae sedis</taxon>
        <taxon>Centropomidae</taxon>
        <taxon>Lates</taxon>
    </lineage>
</organism>
<proteinExistence type="predicted"/>
<feature type="domain" description="Phospholipase A2-like central" evidence="12">
    <location>
        <begin position="125"/>
        <end position="246"/>
    </location>
</feature>
<dbReference type="Ensembl" id="ENSLCAT00010060073.1">
    <property type="protein sequence ID" value="ENSLCAP00010058475.1"/>
    <property type="gene ID" value="ENSLCAG00010027274.1"/>
</dbReference>
<dbReference type="InParanoid" id="A0A4W6G4H9"/>
<keyword evidence="7" id="KW-0106">Calcium</keyword>
<reference evidence="15" key="2">
    <citation type="submission" date="2025-04" db="UniProtKB">
        <authorList>
            <consortium name="RefSeq"/>
        </authorList>
    </citation>
    <scope>IDENTIFICATION</scope>
    <source>
        <tissue evidence="15">Brain</tissue>
    </source>
</reference>
<dbReference type="CDD" id="cd04704">
    <property type="entry name" value="PLA2_bee_venom_like"/>
    <property type="match status" value="1"/>
</dbReference>
<dbReference type="STRING" id="8187.ENSLCAP00010058475"/>
<reference evidence="14" key="1">
    <citation type="submission" date="2015-09" db="EMBL/GenBank/DDBJ databases">
        <authorList>
            <person name="Sai Rama Sridatta P."/>
        </authorList>
    </citation>
    <scope>NUCLEOTIDE SEQUENCE [LARGE SCALE GENOMIC DNA]</scope>
</reference>
<dbReference type="InterPro" id="IPR033113">
    <property type="entry name" value="PLA2_histidine"/>
</dbReference>
<evidence type="ECO:0000256" key="8">
    <source>
        <dbReference type="ARBA" id="ARBA00023098"/>
    </source>
</evidence>
<dbReference type="OrthoDB" id="10059604at2759"/>
<feature type="compositionally biased region" description="Basic residues" evidence="10">
    <location>
        <begin position="361"/>
        <end position="382"/>
    </location>
</feature>
<reference evidence="13" key="3">
    <citation type="submission" date="2025-05" db="UniProtKB">
        <authorList>
            <consortium name="Ensembl"/>
        </authorList>
    </citation>
    <scope>IDENTIFICATION</scope>
</reference>
<evidence type="ECO:0000313" key="15">
    <source>
        <dbReference type="RefSeq" id="XP_018523827.1"/>
    </source>
</evidence>
<keyword evidence="4" id="KW-0964">Secreted</keyword>
<gene>
    <name evidence="13 15" type="primary">LOC108878019</name>
</gene>
<protein>
    <recommendedName>
        <fullName evidence="3">phospholipase A2</fullName>
        <ecNumber evidence="3">3.1.1.4</ecNumber>
    </recommendedName>
</protein>
<feature type="compositionally biased region" description="Polar residues" evidence="10">
    <location>
        <begin position="387"/>
        <end position="398"/>
    </location>
</feature>
<keyword evidence="8" id="KW-0443">Lipid metabolism</keyword>
<keyword evidence="5" id="KW-0479">Metal-binding</keyword>
<feature type="compositionally biased region" description="Basic residues" evidence="10">
    <location>
        <begin position="320"/>
        <end position="334"/>
    </location>
</feature>
<feature type="compositionally biased region" description="Polar residues" evidence="10">
    <location>
        <begin position="551"/>
        <end position="574"/>
    </location>
</feature>
<name>A0A4W6G4H9_LATCA</name>
<dbReference type="GO" id="GO:0005576">
    <property type="term" value="C:extracellular region"/>
    <property type="evidence" value="ECO:0007669"/>
    <property type="project" value="UniProtKB-SubCell"/>
</dbReference>
<dbReference type="RefSeq" id="XP_018523827.1">
    <property type="nucleotide sequence ID" value="XM_018668311.2"/>
</dbReference>
<dbReference type="InterPro" id="IPR016090">
    <property type="entry name" value="PLA2-like_dom"/>
</dbReference>
<dbReference type="PROSITE" id="PS00118">
    <property type="entry name" value="PA2_HIS"/>
    <property type="match status" value="1"/>
</dbReference>
<dbReference type="EC" id="3.1.1.4" evidence="3"/>
<evidence type="ECO:0000256" key="4">
    <source>
        <dbReference type="ARBA" id="ARBA00022525"/>
    </source>
</evidence>
<dbReference type="Gene3D" id="1.20.90.10">
    <property type="entry name" value="Phospholipase A2 domain"/>
    <property type="match status" value="2"/>
</dbReference>
<evidence type="ECO:0000256" key="6">
    <source>
        <dbReference type="ARBA" id="ARBA00022801"/>
    </source>
</evidence>
<feature type="signal peptide" evidence="11">
    <location>
        <begin position="1"/>
        <end position="20"/>
    </location>
</feature>
<dbReference type="GO" id="GO:0050482">
    <property type="term" value="P:arachidonate secretion"/>
    <property type="evidence" value="ECO:0007669"/>
    <property type="project" value="InterPro"/>
</dbReference>
<dbReference type="Proteomes" id="UP000314980">
    <property type="component" value="Unassembled WGS sequence"/>
</dbReference>
<comment type="cofactor">
    <cofactor evidence="1">
        <name>Ca(2+)</name>
        <dbReference type="ChEBI" id="CHEBI:29108"/>
    </cofactor>
</comment>
<keyword evidence="6" id="KW-0378">Hydrolase</keyword>
<dbReference type="Pfam" id="PF05826">
    <property type="entry name" value="Phospholip_A2_2"/>
    <property type="match status" value="2"/>
</dbReference>
<dbReference type="GeneTree" id="ENSGT00940000165179"/>
<keyword evidence="14" id="KW-1185">Reference proteome</keyword>
<evidence type="ECO:0000256" key="7">
    <source>
        <dbReference type="ARBA" id="ARBA00022837"/>
    </source>
</evidence>
<dbReference type="GO" id="GO:0006644">
    <property type="term" value="P:phospholipid metabolic process"/>
    <property type="evidence" value="ECO:0007669"/>
    <property type="project" value="InterPro"/>
</dbReference>
<comment type="subcellular location">
    <subcellularLocation>
        <location evidence="2">Secreted</location>
    </subcellularLocation>
</comment>
<feature type="region of interest" description="Disordered" evidence="10">
    <location>
        <begin position="532"/>
        <end position="574"/>
    </location>
</feature>
<dbReference type="KEGG" id="lcf:108878019"/>
<dbReference type="GO" id="GO:0046872">
    <property type="term" value="F:metal ion binding"/>
    <property type="evidence" value="ECO:0007669"/>
    <property type="project" value="UniProtKB-KW"/>
</dbReference>
<evidence type="ECO:0000256" key="1">
    <source>
        <dbReference type="ARBA" id="ARBA00001913"/>
    </source>
</evidence>